<name>A0ABY0TD90_9PROT</name>
<dbReference type="GO" id="GO:0016787">
    <property type="term" value="F:hydrolase activity"/>
    <property type="evidence" value="ECO:0007669"/>
    <property type="project" value="UniProtKB-KW"/>
</dbReference>
<dbReference type="RefSeq" id="WP_081346683.1">
    <property type="nucleotide sequence ID" value="NZ_FNKY01000001.1"/>
</dbReference>
<proteinExistence type="predicted"/>
<dbReference type="InterPro" id="IPR000073">
    <property type="entry name" value="AB_hydrolase_1"/>
</dbReference>
<dbReference type="Proteomes" id="UP000183471">
    <property type="component" value="Unassembled WGS sequence"/>
</dbReference>
<organism evidence="2 3">
    <name type="scientific">Nitrosospira multiformis</name>
    <dbReference type="NCBI Taxonomy" id="1231"/>
    <lineage>
        <taxon>Bacteria</taxon>
        <taxon>Pseudomonadati</taxon>
        <taxon>Pseudomonadota</taxon>
        <taxon>Betaproteobacteria</taxon>
        <taxon>Nitrosomonadales</taxon>
        <taxon>Nitrosomonadaceae</taxon>
        <taxon>Nitrosospira</taxon>
    </lineage>
</organism>
<comment type="caution">
    <text evidence="2">The sequence shown here is derived from an EMBL/GenBank/DDBJ whole genome shotgun (WGS) entry which is preliminary data.</text>
</comment>
<protein>
    <submittedName>
        <fullName evidence="2">Alpha/beta hydrolase family protein</fullName>
    </submittedName>
</protein>
<keyword evidence="2" id="KW-0378">Hydrolase</keyword>
<gene>
    <name evidence="2" type="ORF">SAMN05216402_1715</name>
</gene>
<dbReference type="Gene3D" id="3.40.50.1820">
    <property type="entry name" value="alpha/beta hydrolase"/>
    <property type="match status" value="1"/>
</dbReference>
<sequence length="219" mass="24015">MTGAAADQDTVVLVHGLWMHGWVMRLMGMRLQRCGFHPVFFSYPSMRNSLSQNALLLSNFVANIAAPRVHFIGHSLGGLLVLQMLAEYPQQRIGRVILAGSPYNGSRVATKLSRIAPGRYILGRSMPQWLSQEIPERNDQCELGVIAGHKSIGGGRLISRLPHPNDGVVAVEETKMPGTSDEIVLNVSHSGMLLSAVLVRQACSFLRVGHFLRNPELSL</sequence>
<evidence type="ECO:0000313" key="2">
    <source>
        <dbReference type="EMBL" id="SDQ65428.1"/>
    </source>
</evidence>
<dbReference type="EMBL" id="FNKY01000001">
    <property type="protein sequence ID" value="SDQ65428.1"/>
    <property type="molecule type" value="Genomic_DNA"/>
</dbReference>
<evidence type="ECO:0000259" key="1">
    <source>
        <dbReference type="Pfam" id="PF12697"/>
    </source>
</evidence>
<reference evidence="2 3" key="1">
    <citation type="submission" date="2016-10" db="EMBL/GenBank/DDBJ databases">
        <authorList>
            <person name="Varghese N."/>
            <person name="Submissions S."/>
        </authorList>
    </citation>
    <scope>NUCLEOTIDE SEQUENCE [LARGE SCALE GENOMIC DNA]</scope>
    <source>
        <strain evidence="2 3">Nl1</strain>
    </source>
</reference>
<dbReference type="Pfam" id="PF12697">
    <property type="entry name" value="Abhydrolase_6"/>
    <property type="match status" value="1"/>
</dbReference>
<accession>A0ABY0TD90</accession>
<feature type="domain" description="AB hydrolase-1" evidence="1">
    <location>
        <begin position="11"/>
        <end position="133"/>
    </location>
</feature>
<keyword evidence="3" id="KW-1185">Reference proteome</keyword>
<dbReference type="PANTHER" id="PTHR37946">
    <property type="entry name" value="SLL1969 PROTEIN"/>
    <property type="match status" value="1"/>
</dbReference>
<dbReference type="InterPro" id="IPR029058">
    <property type="entry name" value="AB_hydrolase_fold"/>
</dbReference>
<dbReference type="SUPFAM" id="SSF53474">
    <property type="entry name" value="alpha/beta-Hydrolases"/>
    <property type="match status" value="1"/>
</dbReference>
<evidence type="ECO:0000313" key="3">
    <source>
        <dbReference type="Proteomes" id="UP000183471"/>
    </source>
</evidence>
<dbReference type="PANTHER" id="PTHR37946:SF1">
    <property type="entry name" value="SLL1969 PROTEIN"/>
    <property type="match status" value="1"/>
</dbReference>